<feature type="transmembrane region" description="Helical" evidence="7">
    <location>
        <begin position="237"/>
        <end position="255"/>
    </location>
</feature>
<dbReference type="RefSeq" id="WP_111455999.1">
    <property type="nucleotide sequence ID" value="NZ_QFYP01000001.1"/>
</dbReference>
<proteinExistence type="predicted"/>
<keyword evidence="8" id="KW-0732">Signal</keyword>
<evidence type="ECO:0000256" key="3">
    <source>
        <dbReference type="ARBA" id="ARBA00022475"/>
    </source>
</evidence>
<evidence type="ECO:0000313" key="9">
    <source>
        <dbReference type="EMBL" id="RAK58706.1"/>
    </source>
</evidence>
<evidence type="ECO:0000256" key="5">
    <source>
        <dbReference type="ARBA" id="ARBA00022989"/>
    </source>
</evidence>
<feature type="transmembrane region" description="Helical" evidence="7">
    <location>
        <begin position="333"/>
        <end position="353"/>
    </location>
</feature>
<dbReference type="GO" id="GO:0005886">
    <property type="term" value="C:plasma membrane"/>
    <property type="evidence" value="ECO:0007669"/>
    <property type="project" value="UniProtKB-SubCell"/>
</dbReference>
<accession>A0A328AYD4</accession>
<evidence type="ECO:0000256" key="7">
    <source>
        <dbReference type="SAM" id="Phobius"/>
    </source>
</evidence>
<dbReference type="GO" id="GO:0006835">
    <property type="term" value="P:dicarboxylic acid transport"/>
    <property type="evidence" value="ECO:0007669"/>
    <property type="project" value="TreeGrafter"/>
</dbReference>
<gene>
    <name evidence="9" type="ORF">DJ021_02265</name>
</gene>
<evidence type="ECO:0000256" key="4">
    <source>
        <dbReference type="ARBA" id="ARBA00022692"/>
    </source>
</evidence>
<feature type="transmembrane region" description="Helical" evidence="7">
    <location>
        <begin position="303"/>
        <end position="327"/>
    </location>
</feature>
<keyword evidence="3" id="KW-1003">Cell membrane</keyword>
<organism evidence="9 10">
    <name type="scientific">Phenylobacterium hankyongense</name>
    <dbReference type="NCBI Taxonomy" id="1813876"/>
    <lineage>
        <taxon>Bacteria</taxon>
        <taxon>Pseudomonadati</taxon>
        <taxon>Pseudomonadota</taxon>
        <taxon>Alphaproteobacteria</taxon>
        <taxon>Caulobacterales</taxon>
        <taxon>Caulobacteraceae</taxon>
        <taxon>Phenylobacterium</taxon>
    </lineage>
</organism>
<feature type="signal peptide" evidence="8">
    <location>
        <begin position="1"/>
        <end position="27"/>
    </location>
</feature>
<dbReference type="Gene3D" id="1.10.3860.10">
    <property type="entry name" value="Sodium:dicarboxylate symporter"/>
    <property type="match status" value="1"/>
</dbReference>
<dbReference type="AlphaFoldDB" id="A0A328AYD4"/>
<keyword evidence="5 7" id="KW-1133">Transmembrane helix</keyword>
<evidence type="ECO:0000256" key="6">
    <source>
        <dbReference type="ARBA" id="ARBA00023136"/>
    </source>
</evidence>
<dbReference type="PANTHER" id="PTHR42865">
    <property type="entry name" value="PROTON/GLUTAMATE-ASPARTATE SYMPORTER"/>
    <property type="match status" value="1"/>
</dbReference>
<feature type="chain" id="PRO_5016234912" evidence="8">
    <location>
        <begin position="28"/>
        <end position="420"/>
    </location>
</feature>
<evidence type="ECO:0000256" key="2">
    <source>
        <dbReference type="ARBA" id="ARBA00022448"/>
    </source>
</evidence>
<keyword evidence="4 7" id="KW-0812">Transmembrane</keyword>
<dbReference type="SUPFAM" id="SSF118215">
    <property type="entry name" value="Proton glutamate symport protein"/>
    <property type="match status" value="1"/>
</dbReference>
<dbReference type="Proteomes" id="UP000249842">
    <property type="component" value="Unassembled WGS sequence"/>
</dbReference>
<dbReference type="GO" id="GO:0015293">
    <property type="term" value="F:symporter activity"/>
    <property type="evidence" value="ECO:0007669"/>
    <property type="project" value="UniProtKB-KW"/>
</dbReference>
<reference evidence="10" key="1">
    <citation type="submission" date="2018-05" db="EMBL/GenBank/DDBJ databases">
        <authorList>
            <person name="Li X."/>
        </authorList>
    </citation>
    <scope>NUCLEOTIDE SEQUENCE [LARGE SCALE GENOMIC DNA]</scope>
    <source>
        <strain evidence="10">HKS-05</strain>
    </source>
</reference>
<protein>
    <submittedName>
        <fullName evidence="9">Dicarboxylate/amino acid:cation symporter</fullName>
    </submittedName>
</protein>
<feature type="transmembrane region" description="Helical" evidence="7">
    <location>
        <begin position="154"/>
        <end position="173"/>
    </location>
</feature>
<sequence>MLRSLSVRVLVALVAGLALGAAAAAYAGPQVKQAIEAVQAVGELWLNGLRMTVVPLLFSVLVVGIAGVADAAATGRLAAKALGWFLVLLLVGCAFTLAYSHGLYALWPLSPEGAAALRAGAPAPPAELAAAPHFADFLKGLAPTNPIKAAADDAILPLVVFAVVFAFAVTRLPEARRAPLIEMFAALSDAMVVIVRWVLWAAPVGVFALTLGVGLKAGAGAVGVIAHYVAAVSSANIGVTVVAYLAAVVIGRVSLGVWTRAVAPVQVMAFATQSSIACLPAMVERSRDDLSIPDRITGLVLPLAVSVFKLTSPVANLAVAVFVAQVYGLHPSVLQYLGAVVVALAVSVASVGLPGQVSFFMSVGPICQTLGLPLDLLPILIAVEVIPDIFRTVGNVTGDMAVTAILARQEERRLSPIAAT</sequence>
<feature type="transmembrane region" description="Helical" evidence="7">
    <location>
        <begin position="81"/>
        <end position="100"/>
    </location>
</feature>
<dbReference type="InterPro" id="IPR036458">
    <property type="entry name" value="Na:dicarbo_symporter_sf"/>
</dbReference>
<evidence type="ECO:0000313" key="10">
    <source>
        <dbReference type="Proteomes" id="UP000249842"/>
    </source>
</evidence>
<dbReference type="OrthoDB" id="9766690at2"/>
<comment type="caution">
    <text evidence="9">The sequence shown here is derived from an EMBL/GenBank/DDBJ whole genome shotgun (WGS) entry which is preliminary data.</text>
</comment>
<evidence type="ECO:0000256" key="1">
    <source>
        <dbReference type="ARBA" id="ARBA00004651"/>
    </source>
</evidence>
<keyword evidence="6 7" id="KW-0472">Membrane</keyword>
<feature type="transmembrane region" description="Helical" evidence="7">
    <location>
        <begin position="51"/>
        <end position="69"/>
    </location>
</feature>
<dbReference type="PRINTS" id="PR00173">
    <property type="entry name" value="EDTRNSPORT"/>
</dbReference>
<keyword evidence="10" id="KW-1185">Reference proteome</keyword>
<dbReference type="Pfam" id="PF00375">
    <property type="entry name" value="SDF"/>
    <property type="match status" value="1"/>
</dbReference>
<keyword evidence="2" id="KW-0813">Transport</keyword>
<dbReference type="InterPro" id="IPR001991">
    <property type="entry name" value="Na-dicarboxylate_symporter"/>
</dbReference>
<name>A0A328AYD4_9CAUL</name>
<evidence type="ECO:0000256" key="8">
    <source>
        <dbReference type="SAM" id="SignalP"/>
    </source>
</evidence>
<dbReference type="PANTHER" id="PTHR42865:SF7">
    <property type="entry name" value="PROTON_GLUTAMATE-ASPARTATE SYMPORTER"/>
    <property type="match status" value="1"/>
</dbReference>
<dbReference type="EMBL" id="QFYP01000001">
    <property type="protein sequence ID" value="RAK58706.1"/>
    <property type="molecule type" value="Genomic_DNA"/>
</dbReference>
<comment type="subcellular location">
    <subcellularLocation>
        <location evidence="1">Cell membrane</location>
        <topology evidence="1">Multi-pass membrane protein</topology>
    </subcellularLocation>
</comment>